<dbReference type="InterPro" id="IPR001647">
    <property type="entry name" value="HTH_TetR"/>
</dbReference>
<dbReference type="AlphaFoldDB" id="A0A852TYV3"/>
<gene>
    <name evidence="6" type="ORF">HDA32_004228</name>
</gene>
<name>A0A852TYV3_9ACTN</name>
<dbReference type="InterPro" id="IPR050109">
    <property type="entry name" value="HTH-type_TetR-like_transc_reg"/>
</dbReference>
<reference evidence="6 7" key="1">
    <citation type="submission" date="2020-07" db="EMBL/GenBank/DDBJ databases">
        <title>Sequencing the genomes of 1000 actinobacteria strains.</title>
        <authorList>
            <person name="Klenk H.-P."/>
        </authorList>
    </citation>
    <scope>NUCLEOTIDE SEQUENCE [LARGE SCALE GENOMIC DNA]</scope>
    <source>
        <strain evidence="6 7">CXB654</strain>
    </source>
</reference>
<keyword evidence="1" id="KW-0805">Transcription regulation</keyword>
<dbReference type="InterPro" id="IPR023772">
    <property type="entry name" value="DNA-bd_HTH_TetR-type_CS"/>
</dbReference>
<dbReference type="InterPro" id="IPR009057">
    <property type="entry name" value="Homeodomain-like_sf"/>
</dbReference>
<dbReference type="PANTHER" id="PTHR30055:SF234">
    <property type="entry name" value="HTH-TYPE TRANSCRIPTIONAL REGULATOR BETI"/>
    <property type="match status" value="1"/>
</dbReference>
<evidence type="ECO:0000313" key="7">
    <source>
        <dbReference type="Proteomes" id="UP000589036"/>
    </source>
</evidence>
<dbReference type="PROSITE" id="PS01081">
    <property type="entry name" value="HTH_TETR_1"/>
    <property type="match status" value="1"/>
</dbReference>
<dbReference type="Pfam" id="PF00440">
    <property type="entry name" value="TetR_N"/>
    <property type="match status" value="1"/>
</dbReference>
<evidence type="ECO:0000256" key="1">
    <source>
        <dbReference type="ARBA" id="ARBA00023015"/>
    </source>
</evidence>
<dbReference type="Proteomes" id="UP000589036">
    <property type="component" value="Unassembled WGS sequence"/>
</dbReference>
<dbReference type="RefSeq" id="WP_179644826.1">
    <property type="nucleotide sequence ID" value="NZ_BAAAYY010000031.1"/>
</dbReference>
<dbReference type="PRINTS" id="PR00455">
    <property type="entry name" value="HTHTETR"/>
</dbReference>
<feature type="domain" description="HTH tetR-type" evidence="5">
    <location>
        <begin position="16"/>
        <end position="76"/>
    </location>
</feature>
<dbReference type="EMBL" id="JACCCC010000001">
    <property type="protein sequence ID" value="NYE49108.1"/>
    <property type="molecule type" value="Genomic_DNA"/>
</dbReference>
<accession>A0A852TYV3</accession>
<dbReference type="Gene3D" id="1.10.357.10">
    <property type="entry name" value="Tetracycline Repressor, domain 2"/>
    <property type="match status" value="1"/>
</dbReference>
<evidence type="ECO:0000256" key="2">
    <source>
        <dbReference type="ARBA" id="ARBA00023125"/>
    </source>
</evidence>
<evidence type="ECO:0000259" key="5">
    <source>
        <dbReference type="PROSITE" id="PS50977"/>
    </source>
</evidence>
<evidence type="ECO:0000256" key="4">
    <source>
        <dbReference type="PROSITE-ProRule" id="PRU00335"/>
    </source>
</evidence>
<proteinExistence type="predicted"/>
<feature type="DNA-binding region" description="H-T-H motif" evidence="4">
    <location>
        <begin position="39"/>
        <end position="58"/>
    </location>
</feature>
<dbReference type="PANTHER" id="PTHR30055">
    <property type="entry name" value="HTH-TYPE TRANSCRIPTIONAL REGULATOR RUTR"/>
    <property type="match status" value="1"/>
</dbReference>
<protein>
    <submittedName>
        <fullName evidence="6">AcrR family transcriptional regulator</fullName>
    </submittedName>
</protein>
<sequence>MRLSDSPKASGDAQRVRRAERILDAAGELLVSWGYRRVTIDEVARRAGVGKGTVYLHFATKEALFLTVLMRSQLAMAERAVQRMRTDPSSVLLSNMARSAYLEVQRDPMVRAILTGDTETLGSLTRSAYETAGELLELRERTVDGYFDALREHGALRTDTPRDLQRHAFTAIVMGFLLVDPILPPTGHDTGSKADSLAQVVHSAFELSDDPGPLRAAAPEVIELYQRLLDRLREEIGRRKLT</sequence>
<comment type="caution">
    <text evidence="6">The sequence shown here is derived from an EMBL/GenBank/DDBJ whole genome shotgun (WGS) entry which is preliminary data.</text>
</comment>
<dbReference type="GO" id="GO:0000976">
    <property type="term" value="F:transcription cis-regulatory region binding"/>
    <property type="evidence" value="ECO:0007669"/>
    <property type="project" value="TreeGrafter"/>
</dbReference>
<dbReference type="SUPFAM" id="SSF46689">
    <property type="entry name" value="Homeodomain-like"/>
    <property type="match status" value="1"/>
</dbReference>
<dbReference type="GO" id="GO:0003700">
    <property type="term" value="F:DNA-binding transcription factor activity"/>
    <property type="evidence" value="ECO:0007669"/>
    <property type="project" value="TreeGrafter"/>
</dbReference>
<evidence type="ECO:0000256" key="3">
    <source>
        <dbReference type="ARBA" id="ARBA00023163"/>
    </source>
</evidence>
<evidence type="ECO:0000313" key="6">
    <source>
        <dbReference type="EMBL" id="NYE49108.1"/>
    </source>
</evidence>
<organism evidence="6 7">
    <name type="scientific">Spinactinospora alkalitolerans</name>
    <dbReference type="NCBI Taxonomy" id="687207"/>
    <lineage>
        <taxon>Bacteria</taxon>
        <taxon>Bacillati</taxon>
        <taxon>Actinomycetota</taxon>
        <taxon>Actinomycetes</taxon>
        <taxon>Streptosporangiales</taxon>
        <taxon>Nocardiopsidaceae</taxon>
        <taxon>Spinactinospora</taxon>
    </lineage>
</organism>
<keyword evidence="2 4" id="KW-0238">DNA-binding</keyword>
<keyword evidence="3" id="KW-0804">Transcription</keyword>
<keyword evidence="7" id="KW-1185">Reference proteome</keyword>
<dbReference type="PROSITE" id="PS50977">
    <property type="entry name" value="HTH_TETR_2"/>
    <property type="match status" value="1"/>
</dbReference>